<dbReference type="PROSITE" id="PS50097">
    <property type="entry name" value="BTB"/>
    <property type="match status" value="1"/>
</dbReference>
<dbReference type="CDD" id="cd18186">
    <property type="entry name" value="BTB_POZ_ZBTB_KLHL-like"/>
    <property type="match status" value="1"/>
</dbReference>
<dbReference type="InterPro" id="IPR000210">
    <property type="entry name" value="BTB/POZ_dom"/>
</dbReference>
<evidence type="ECO:0000259" key="2">
    <source>
        <dbReference type="PROSITE" id="PS50097"/>
    </source>
</evidence>
<evidence type="ECO:0000313" key="3">
    <source>
        <dbReference type="EMBL" id="CAA7260385.1"/>
    </source>
</evidence>
<feature type="compositionally biased region" description="Basic and acidic residues" evidence="1">
    <location>
        <begin position="418"/>
        <end position="428"/>
    </location>
</feature>
<reference evidence="3 4" key="1">
    <citation type="submission" date="2020-01" db="EMBL/GenBank/DDBJ databases">
        <authorList>
            <person name="Gupta K D."/>
        </authorList>
    </citation>
    <scope>NUCLEOTIDE SEQUENCE [LARGE SCALE GENOMIC DNA]</scope>
</reference>
<dbReference type="EMBL" id="CACVBS010000029">
    <property type="protein sequence ID" value="CAA7260385.1"/>
    <property type="molecule type" value="Genomic_DNA"/>
</dbReference>
<organism evidence="3 4">
    <name type="scientific">Cyclocybe aegerita</name>
    <name type="common">Black poplar mushroom</name>
    <name type="synonym">Agrocybe aegerita</name>
    <dbReference type="NCBI Taxonomy" id="1973307"/>
    <lineage>
        <taxon>Eukaryota</taxon>
        <taxon>Fungi</taxon>
        <taxon>Dikarya</taxon>
        <taxon>Basidiomycota</taxon>
        <taxon>Agaricomycotina</taxon>
        <taxon>Agaricomycetes</taxon>
        <taxon>Agaricomycetidae</taxon>
        <taxon>Agaricales</taxon>
        <taxon>Agaricineae</taxon>
        <taxon>Bolbitiaceae</taxon>
        <taxon>Cyclocybe</taxon>
    </lineage>
</organism>
<keyword evidence="4" id="KW-1185">Reference proteome</keyword>
<comment type="caution">
    <text evidence="3">The sequence shown here is derived from an EMBL/GenBank/DDBJ whole genome shotgun (WGS) entry which is preliminary data.</text>
</comment>
<name>A0A8S0VQL4_CYCAE</name>
<feature type="compositionally biased region" description="Basic and acidic residues" evidence="1">
    <location>
        <begin position="376"/>
        <end position="404"/>
    </location>
</feature>
<protein>
    <recommendedName>
        <fullName evidence="2">BTB domain-containing protein</fullName>
    </recommendedName>
</protein>
<feature type="compositionally biased region" description="Low complexity" evidence="1">
    <location>
        <begin position="464"/>
        <end position="487"/>
    </location>
</feature>
<dbReference type="OrthoDB" id="9997739at2759"/>
<feature type="compositionally biased region" description="Low complexity" evidence="1">
    <location>
        <begin position="433"/>
        <end position="450"/>
    </location>
</feature>
<feature type="compositionally biased region" description="Low complexity" evidence="1">
    <location>
        <begin position="573"/>
        <end position="597"/>
    </location>
</feature>
<dbReference type="Gene3D" id="3.30.710.10">
    <property type="entry name" value="Potassium Channel Kv1.1, Chain A"/>
    <property type="match status" value="1"/>
</dbReference>
<feature type="compositionally biased region" description="Pro residues" evidence="1">
    <location>
        <begin position="260"/>
        <end position="269"/>
    </location>
</feature>
<dbReference type="Pfam" id="PF00651">
    <property type="entry name" value="BTB"/>
    <property type="match status" value="1"/>
</dbReference>
<dbReference type="AlphaFoldDB" id="A0A8S0VQL4"/>
<gene>
    <name evidence="3" type="ORF">AAE3_LOCUS2758</name>
</gene>
<evidence type="ECO:0000313" key="4">
    <source>
        <dbReference type="Proteomes" id="UP000467700"/>
    </source>
</evidence>
<feature type="compositionally biased region" description="Low complexity" evidence="1">
    <location>
        <begin position="320"/>
        <end position="345"/>
    </location>
</feature>
<feature type="domain" description="BTB" evidence="2">
    <location>
        <begin position="23"/>
        <end position="97"/>
    </location>
</feature>
<feature type="compositionally biased region" description="Low complexity" evidence="1">
    <location>
        <begin position="292"/>
        <end position="313"/>
    </location>
</feature>
<dbReference type="Proteomes" id="UP000467700">
    <property type="component" value="Unassembled WGS sequence"/>
</dbReference>
<feature type="region of interest" description="Disordered" evidence="1">
    <location>
        <begin position="233"/>
        <end position="598"/>
    </location>
</feature>
<dbReference type="SUPFAM" id="SSF54695">
    <property type="entry name" value="POZ domain"/>
    <property type="match status" value="1"/>
</dbReference>
<accession>A0A8S0VQL4</accession>
<dbReference type="InterPro" id="IPR011333">
    <property type="entry name" value="SKP1/BTB/POZ_sf"/>
</dbReference>
<feature type="compositionally biased region" description="Basic and acidic residues" evidence="1">
    <location>
        <begin position="451"/>
        <end position="463"/>
    </location>
</feature>
<feature type="compositionally biased region" description="Low complexity" evidence="1">
    <location>
        <begin position="497"/>
        <end position="518"/>
    </location>
</feature>
<dbReference type="SMART" id="SM00225">
    <property type="entry name" value="BTB"/>
    <property type="match status" value="1"/>
</dbReference>
<feature type="compositionally biased region" description="Gly residues" evidence="1">
    <location>
        <begin position="619"/>
        <end position="634"/>
    </location>
</feature>
<proteinExistence type="predicted"/>
<feature type="region of interest" description="Disordered" evidence="1">
    <location>
        <begin position="613"/>
        <end position="634"/>
    </location>
</feature>
<evidence type="ECO:0000256" key="1">
    <source>
        <dbReference type="SAM" id="MobiDB-lite"/>
    </source>
</evidence>
<sequence>MSSPQTQNLLTLTRHEEYYISSADLSILVEQVQFRVHRYFFERESAYFRKELTTPASPGVVPQGSNDSNAIILEGITPVEFAKFLWVFYNPRYSLYHAPVSDWEIILRFANNWRFPEVKKLAVRELEKKELGDVKRIALYHANAVDRNLLVPRYAALCARPEPLTLEEGMALGMETTLMIAAGREEARSRLPSGVRSPLEPTIKGADLHAAIRELFQIAPTEVADKLEVEVVEKEKEKETAGASTTGGLKKAKEADKPTQAPPTPPKAKPAPDEDTANLHTNAGIPQPPPAQQQAQQQQQGKKNKGKNQQSTPADKKAAKAAQTQAKTEKTPTSTPPSEAAAATRTARKEGGEGVVPPTPAVGQQEGQVPAQAEAEAGKEGEVKEGEARKESGPEGADEKKAAEAEVTANGDAEEAKEEVKEGEDKTDVPPSATAEPAPGDTATTTTTTTTKDETPATNDDNKTTTITNPIPSPTDTTTKATTSPTAAQPPSPIAKSPINATTPSTTTNTNGNTKSNTTPPPTSESLIDLSNGSGPTSNGGGPGAAPSQDPLDPASPPRPPPKLDTHTARPYSLASANSVNPNSANPNANVSSPSLLGEISAGLGFGSIWGQSGKKTSGSGGTFDWGLGGTYPN</sequence>